<evidence type="ECO:0000313" key="2">
    <source>
        <dbReference type="Proteomes" id="UP000868515"/>
    </source>
</evidence>
<dbReference type="Proteomes" id="UP000868515">
    <property type="component" value="Unassembled WGS sequence"/>
</dbReference>
<dbReference type="AlphaFoldDB" id="A0A974KL74"/>
<dbReference type="RefSeq" id="WP_223364992.1">
    <property type="nucleotide sequence ID" value="NZ_NBPI01000001.1"/>
</dbReference>
<gene>
    <name evidence="1" type="ORF">R537_03030</name>
</gene>
<organism evidence="1 2">
    <name type="scientific">Salmonella enterica subsp. enterica serovar Rough O:d:1,7</name>
    <dbReference type="NCBI Taxonomy" id="1974323"/>
    <lineage>
        <taxon>Bacteria</taxon>
        <taxon>Pseudomonadati</taxon>
        <taxon>Pseudomonadota</taxon>
        <taxon>Gammaproteobacteria</taxon>
        <taxon>Enterobacterales</taxon>
        <taxon>Enterobacteriaceae</taxon>
        <taxon>Salmonella</taxon>
    </lineage>
</organism>
<protein>
    <submittedName>
        <fullName evidence="1">Uncharacterized protein</fullName>
    </submittedName>
</protein>
<accession>A0A974KL74</accession>
<evidence type="ECO:0000313" key="1">
    <source>
        <dbReference type="EMBL" id="OSD74528.1"/>
    </source>
</evidence>
<comment type="caution">
    <text evidence="1">The sequence shown here is derived from an EMBL/GenBank/DDBJ whole genome shotgun (WGS) entry which is preliminary data.</text>
</comment>
<dbReference type="EMBL" id="NBPI01000001">
    <property type="protein sequence ID" value="OSD74528.1"/>
    <property type="molecule type" value="Genomic_DNA"/>
</dbReference>
<reference evidence="1 2" key="1">
    <citation type="submission" date="2017-03" db="EMBL/GenBank/DDBJ databases">
        <title>Salmonella serotype comparative study.</title>
        <authorList>
            <person name="Liao J."/>
        </authorList>
    </citation>
    <scope>NUCLEOTIDE SEQUENCE [LARGE SCALE GENOMIC DNA]</scope>
    <source>
        <strain evidence="1 2">NY_FSL S10-1448</strain>
    </source>
</reference>
<sequence length="89" mass="10547">MKLNNPVLIEILEAAINQRAIVQMNDAFATVTFYHQPHLNDLAIVYYIGYICSEFDNSFHIWRSEMRRENLTSIDDFKEFIANYSYYGE</sequence>
<name>A0A974KL74_SALET</name>
<proteinExistence type="predicted"/>